<dbReference type="Pfam" id="PF00496">
    <property type="entry name" value="SBP_bac_5"/>
    <property type="match status" value="1"/>
</dbReference>
<reference evidence="4 5" key="1">
    <citation type="submission" date="2019-01" db="EMBL/GenBank/DDBJ databases">
        <title>Sinorhodobacter populi sp. nov. isolated from the symptomatic bark tissue of Populus euramericana canker.</title>
        <authorList>
            <person name="Xu G."/>
        </authorList>
    </citation>
    <scope>NUCLEOTIDE SEQUENCE [LARGE SCALE GENOMIC DNA]</scope>
    <source>
        <strain evidence="4 5">SK2B-1</strain>
    </source>
</reference>
<accession>A0A443JC55</accession>
<dbReference type="InterPro" id="IPR039424">
    <property type="entry name" value="SBP_5"/>
</dbReference>
<evidence type="ECO:0000256" key="2">
    <source>
        <dbReference type="ARBA" id="ARBA00005695"/>
    </source>
</evidence>
<evidence type="ECO:0000313" key="5">
    <source>
        <dbReference type="Proteomes" id="UP000284476"/>
    </source>
</evidence>
<dbReference type="RefSeq" id="WP_128209879.1">
    <property type="nucleotide sequence ID" value="NZ_JBHRSO010000007.1"/>
</dbReference>
<dbReference type="PANTHER" id="PTHR30290:SF83">
    <property type="entry name" value="ABC TRANSPORTER SUBSTRATE-BINDING PROTEIN"/>
    <property type="match status" value="1"/>
</dbReference>
<evidence type="ECO:0000259" key="3">
    <source>
        <dbReference type="Pfam" id="PF00496"/>
    </source>
</evidence>
<dbReference type="PANTHER" id="PTHR30290">
    <property type="entry name" value="PERIPLASMIC BINDING COMPONENT OF ABC TRANSPORTER"/>
    <property type="match status" value="1"/>
</dbReference>
<protein>
    <recommendedName>
        <fullName evidence="3">Solute-binding protein family 5 domain-containing protein</fullName>
    </recommendedName>
</protein>
<dbReference type="GO" id="GO:1904680">
    <property type="term" value="F:peptide transmembrane transporter activity"/>
    <property type="evidence" value="ECO:0007669"/>
    <property type="project" value="TreeGrafter"/>
</dbReference>
<dbReference type="EMBL" id="SAUZ01000021">
    <property type="protein sequence ID" value="RWR18136.1"/>
    <property type="molecule type" value="Genomic_DNA"/>
</dbReference>
<evidence type="ECO:0000313" key="4">
    <source>
        <dbReference type="EMBL" id="RWR18136.1"/>
    </source>
</evidence>
<proteinExistence type="inferred from homology"/>
<feature type="domain" description="Solute-binding protein family 5" evidence="3">
    <location>
        <begin position="26"/>
        <end position="142"/>
    </location>
</feature>
<dbReference type="AlphaFoldDB" id="A0A443JC55"/>
<dbReference type="Gene3D" id="3.10.105.10">
    <property type="entry name" value="Dipeptide-binding Protein, Domain 3"/>
    <property type="match status" value="1"/>
</dbReference>
<organism evidence="4 5">
    <name type="scientific">Paenirhodobacter populi</name>
    <dbReference type="NCBI Taxonomy" id="2306993"/>
    <lineage>
        <taxon>Bacteria</taxon>
        <taxon>Pseudomonadati</taxon>
        <taxon>Pseudomonadota</taxon>
        <taxon>Alphaproteobacteria</taxon>
        <taxon>Rhodobacterales</taxon>
        <taxon>Rhodobacter group</taxon>
        <taxon>Paenirhodobacter</taxon>
    </lineage>
</organism>
<reference evidence="4 5" key="2">
    <citation type="submission" date="2019-01" db="EMBL/GenBank/DDBJ databases">
        <authorList>
            <person name="Li Y."/>
        </authorList>
    </citation>
    <scope>NUCLEOTIDE SEQUENCE [LARGE SCALE GENOMIC DNA]</scope>
    <source>
        <strain evidence="4 5">SK2B-1</strain>
    </source>
</reference>
<comment type="subcellular location">
    <subcellularLocation>
        <location evidence="1">Periplasm</location>
    </subcellularLocation>
</comment>
<dbReference type="GO" id="GO:0015833">
    <property type="term" value="P:peptide transport"/>
    <property type="evidence" value="ECO:0007669"/>
    <property type="project" value="TreeGrafter"/>
</dbReference>
<comment type="similarity">
    <text evidence="2">Belongs to the bacterial solute-binding protein 5 family.</text>
</comment>
<dbReference type="InterPro" id="IPR000914">
    <property type="entry name" value="SBP_5_dom"/>
</dbReference>
<dbReference type="SUPFAM" id="SSF53850">
    <property type="entry name" value="Periplasmic binding protein-like II"/>
    <property type="match status" value="1"/>
</dbReference>
<comment type="caution">
    <text evidence="4">The sequence shown here is derived from an EMBL/GenBank/DDBJ whole genome shotgun (WGS) entry which is preliminary data.</text>
</comment>
<gene>
    <name evidence="4" type="ORF">D2T30_17150</name>
</gene>
<evidence type="ECO:0000256" key="1">
    <source>
        <dbReference type="ARBA" id="ARBA00004418"/>
    </source>
</evidence>
<dbReference type="Proteomes" id="UP000284476">
    <property type="component" value="Unassembled WGS sequence"/>
</dbReference>
<sequence length="144" mass="15184">MAGILAADLAQEVPLHAARGLLGVPRTLLLKVNAGHPALSDPRARQALSMVIDREGLAEAILRFPAGGTQLFPPSLGEWHAEGVAPLACDPEKARALLAELGWQPGPDGILTRNGERFSLTLTTFPDRPELPLSAAVLQQMASA</sequence>
<name>A0A443JC55_9RHOB</name>